<dbReference type="InterPro" id="IPR052761">
    <property type="entry name" value="Fungal_Detox/Toxin_TFs"/>
</dbReference>
<dbReference type="OMA" id="MEHAIDD"/>
<dbReference type="PANTHER" id="PTHR47425:SF2">
    <property type="entry name" value="FARB-RELATED"/>
    <property type="match status" value="1"/>
</dbReference>
<evidence type="ECO:0000313" key="3">
    <source>
        <dbReference type="EMBL" id="EME41911.1"/>
    </source>
</evidence>
<dbReference type="Pfam" id="PF04082">
    <property type="entry name" value="Fungal_trans"/>
    <property type="match status" value="1"/>
</dbReference>
<dbReference type="CDD" id="cd12148">
    <property type="entry name" value="fungal_TF_MHR"/>
    <property type="match status" value="1"/>
</dbReference>
<name>N1PKR8_DOTSN</name>
<gene>
    <name evidence="3" type="ORF">DOTSEDRAFT_55601</name>
</gene>
<dbReference type="Proteomes" id="UP000016933">
    <property type="component" value="Unassembled WGS sequence"/>
</dbReference>
<reference evidence="3 4" key="2">
    <citation type="journal article" date="2012" name="PLoS Pathog.">
        <title>Diverse lifestyles and strategies of plant pathogenesis encoded in the genomes of eighteen Dothideomycetes fungi.</title>
        <authorList>
            <person name="Ohm R.A."/>
            <person name="Feau N."/>
            <person name="Henrissat B."/>
            <person name="Schoch C.L."/>
            <person name="Horwitz B.A."/>
            <person name="Barry K.W."/>
            <person name="Condon B.J."/>
            <person name="Copeland A.C."/>
            <person name="Dhillon B."/>
            <person name="Glaser F."/>
            <person name="Hesse C.N."/>
            <person name="Kosti I."/>
            <person name="LaButti K."/>
            <person name="Lindquist E.A."/>
            <person name="Lucas S."/>
            <person name="Salamov A.A."/>
            <person name="Bradshaw R.E."/>
            <person name="Ciuffetti L."/>
            <person name="Hamelin R.C."/>
            <person name="Kema G.H.J."/>
            <person name="Lawrence C."/>
            <person name="Scott J.A."/>
            <person name="Spatafora J.W."/>
            <person name="Turgeon B.G."/>
            <person name="de Wit P.J.G.M."/>
            <person name="Zhong S."/>
            <person name="Goodwin S.B."/>
            <person name="Grigoriev I.V."/>
        </authorList>
    </citation>
    <scope>NUCLEOTIDE SEQUENCE [LARGE SCALE GENOMIC DNA]</scope>
    <source>
        <strain evidence="4">NZE10 / CBS 128990</strain>
    </source>
</reference>
<dbReference type="GO" id="GO:0003677">
    <property type="term" value="F:DNA binding"/>
    <property type="evidence" value="ECO:0007669"/>
    <property type="project" value="InterPro"/>
</dbReference>
<dbReference type="HOGENOM" id="CLU_453416_0_0_1"/>
<dbReference type="InterPro" id="IPR007219">
    <property type="entry name" value="XnlR_reg_dom"/>
</dbReference>
<accession>N1PKR8</accession>
<evidence type="ECO:0000259" key="2">
    <source>
        <dbReference type="Pfam" id="PF04082"/>
    </source>
</evidence>
<dbReference type="GO" id="GO:0006351">
    <property type="term" value="P:DNA-templated transcription"/>
    <property type="evidence" value="ECO:0007669"/>
    <property type="project" value="InterPro"/>
</dbReference>
<evidence type="ECO:0000256" key="1">
    <source>
        <dbReference type="ARBA" id="ARBA00023242"/>
    </source>
</evidence>
<protein>
    <recommendedName>
        <fullName evidence="2">Xylanolytic transcriptional activator regulatory domain-containing protein</fullName>
    </recommendedName>
</protein>
<feature type="domain" description="Xylanolytic transcriptional activator regulatory" evidence="2">
    <location>
        <begin position="124"/>
        <end position="339"/>
    </location>
</feature>
<dbReference type="eggNOG" id="ENOG502SI3E">
    <property type="taxonomic scope" value="Eukaryota"/>
</dbReference>
<reference evidence="4" key="1">
    <citation type="journal article" date="2012" name="PLoS Genet.">
        <title>The genomes of the fungal plant pathogens Cladosporium fulvum and Dothistroma septosporum reveal adaptation to different hosts and lifestyles but also signatures of common ancestry.</title>
        <authorList>
            <person name="de Wit P.J.G.M."/>
            <person name="van der Burgt A."/>
            <person name="Oekmen B."/>
            <person name="Stergiopoulos I."/>
            <person name="Abd-Elsalam K.A."/>
            <person name="Aerts A.L."/>
            <person name="Bahkali A.H."/>
            <person name="Beenen H.G."/>
            <person name="Chettri P."/>
            <person name="Cox M.P."/>
            <person name="Datema E."/>
            <person name="de Vries R.P."/>
            <person name="Dhillon B."/>
            <person name="Ganley A.R."/>
            <person name="Griffiths S.A."/>
            <person name="Guo Y."/>
            <person name="Hamelin R.C."/>
            <person name="Henrissat B."/>
            <person name="Kabir M.S."/>
            <person name="Jashni M.K."/>
            <person name="Kema G."/>
            <person name="Klaubauf S."/>
            <person name="Lapidus A."/>
            <person name="Levasseur A."/>
            <person name="Lindquist E."/>
            <person name="Mehrabi R."/>
            <person name="Ohm R.A."/>
            <person name="Owen T.J."/>
            <person name="Salamov A."/>
            <person name="Schwelm A."/>
            <person name="Schijlen E."/>
            <person name="Sun H."/>
            <person name="van den Burg H.A."/>
            <person name="van Ham R.C.H.J."/>
            <person name="Zhang S."/>
            <person name="Goodwin S.B."/>
            <person name="Grigoriev I.V."/>
            <person name="Collemare J."/>
            <person name="Bradshaw R.E."/>
        </authorList>
    </citation>
    <scope>NUCLEOTIDE SEQUENCE [LARGE SCALE GENOMIC DNA]</scope>
    <source>
        <strain evidence="4">NZE10 / CBS 128990</strain>
    </source>
</reference>
<sequence length="602" mass="68222">MEAGPEPTQPEHMQISTQTGLMLAGSEHSADVSELYPFDMATLAELDTIFDAALRPQSQPPDLNMLASAMSETADAAQIAQLPDTVAQWVADTNQPSLADHQVLPSRECFELPQPEIVRTMMRSYFRFVHYAIPVVDESEVWALWDDDGVFSLADFPLVVMRAMIFASAQFLDDEAAQCLGHANKRTARIEFYHRTQDLLAFDVYKDPLANAQASLLLTYFSPHDNRARVNSFWLMNAARYARLAFANVFFFFGEHPAHMRRLKRLWWSVLFRDRIMSLGLRRAPIIESDPLLQDGKYVLGLADFEPELGKSEVHCRETQIALIGSVTTMCGLAQALTSGLVVLYGEEVLLLRVKRIQRGPEKVLHQIENALEELTNWYDTSICQFPSPVTLDEDKGRTESLSVLVNMMFCYHCAAKFALELLRMLVYELTGDRPTSLHTIQAMEHAIDDMTNRVQEIVHVRLTGYLPISISAYIALPLVLQSINVSSAQGDETQESVENRRLEIFQRILGMQRSQFDGTDFIIDTLQSISKCFTRDRHAERDVLPPSRGRHLTTTAPYWSRLAKSRPRELLRLLYRLDCLLCYGGPPGAQDPYPNVLSEPF</sequence>
<keyword evidence="4" id="KW-1185">Reference proteome</keyword>
<dbReference type="GO" id="GO:0008270">
    <property type="term" value="F:zinc ion binding"/>
    <property type="evidence" value="ECO:0007669"/>
    <property type="project" value="InterPro"/>
</dbReference>
<dbReference type="EMBL" id="KB446542">
    <property type="protein sequence ID" value="EME41911.1"/>
    <property type="molecule type" value="Genomic_DNA"/>
</dbReference>
<keyword evidence="1" id="KW-0539">Nucleus</keyword>
<evidence type="ECO:0000313" key="4">
    <source>
        <dbReference type="Proteomes" id="UP000016933"/>
    </source>
</evidence>
<proteinExistence type="predicted"/>
<dbReference type="AlphaFoldDB" id="N1PKR8"/>
<dbReference type="OrthoDB" id="5121955at2759"/>
<dbReference type="PANTHER" id="PTHR47425">
    <property type="entry name" value="FARB-RELATED"/>
    <property type="match status" value="1"/>
</dbReference>
<organism evidence="3 4">
    <name type="scientific">Dothistroma septosporum (strain NZE10 / CBS 128990)</name>
    <name type="common">Red band needle blight fungus</name>
    <name type="synonym">Mycosphaerella pini</name>
    <dbReference type="NCBI Taxonomy" id="675120"/>
    <lineage>
        <taxon>Eukaryota</taxon>
        <taxon>Fungi</taxon>
        <taxon>Dikarya</taxon>
        <taxon>Ascomycota</taxon>
        <taxon>Pezizomycotina</taxon>
        <taxon>Dothideomycetes</taxon>
        <taxon>Dothideomycetidae</taxon>
        <taxon>Mycosphaerellales</taxon>
        <taxon>Mycosphaerellaceae</taxon>
        <taxon>Dothistroma</taxon>
    </lineage>
</organism>
<dbReference type="STRING" id="675120.N1PKR8"/>